<dbReference type="PANTHER" id="PTHR30106">
    <property type="entry name" value="INNER MEMBRANE PROTEIN YEIH-RELATED"/>
    <property type="match status" value="1"/>
</dbReference>
<organism evidence="8 9">
    <name type="scientific">Actinobacteria bacterium BACL15 MAG-120619-bin91</name>
    <dbReference type="NCBI Taxonomy" id="1655562"/>
    <lineage>
        <taxon>Bacteria</taxon>
        <taxon>Bacillati</taxon>
        <taxon>Actinomycetota</taxon>
        <taxon>Actinomycetes</taxon>
        <taxon>Actinomycetes incertae sedis</taxon>
        <taxon>ac1 cluster</taxon>
    </lineage>
</organism>
<evidence type="ECO:0000313" key="8">
    <source>
        <dbReference type="EMBL" id="KRO35845.1"/>
    </source>
</evidence>
<comment type="similarity">
    <text evidence="2">Belongs to the UPF0324 family.</text>
</comment>
<gene>
    <name evidence="8" type="ORF">ABR54_03130</name>
</gene>
<evidence type="ECO:0000313" key="9">
    <source>
        <dbReference type="Proteomes" id="UP000053274"/>
    </source>
</evidence>
<reference evidence="8 9" key="1">
    <citation type="submission" date="2015-10" db="EMBL/GenBank/DDBJ databases">
        <title>Metagenome-Assembled Genomes uncover a global brackish microbiome.</title>
        <authorList>
            <person name="Hugerth L.W."/>
            <person name="Larsson J."/>
            <person name="Alneberg J."/>
            <person name="Lindh M.V."/>
            <person name="Legrand C."/>
            <person name="Pinhassi J."/>
            <person name="Andersson A.F."/>
        </authorList>
    </citation>
    <scope>NUCLEOTIDE SEQUENCE [LARGE SCALE GENOMIC DNA]</scope>
    <source>
        <strain evidence="8">BACL15 MAG-120619-bin91</strain>
    </source>
</reference>
<proteinExistence type="inferred from homology"/>
<feature type="transmembrane region" description="Helical" evidence="7">
    <location>
        <begin position="29"/>
        <end position="50"/>
    </location>
</feature>
<keyword evidence="6 7" id="KW-0472">Membrane</keyword>
<feature type="transmembrane region" description="Helical" evidence="7">
    <location>
        <begin position="115"/>
        <end position="134"/>
    </location>
</feature>
<evidence type="ECO:0000256" key="7">
    <source>
        <dbReference type="SAM" id="Phobius"/>
    </source>
</evidence>
<dbReference type="Pfam" id="PF03601">
    <property type="entry name" value="Cons_hypoth698"/>
    <property type="match status" value="1"/>
</dbReference>
<keyword evidence="4 7" id="KW-0812">Transmembrane</keyword>
<feature type="transmembrane region" description="Helical" evidence="7">
    <location>
        <begin position="87"/>
        <end position="109"/>
    </location>
</feature>
<evidence type="ECO:0008006" key="10">
    <source>
        <dbReference type="Google" id="ProtNLM"/>
    </source>
</evidence>
<dbReference type="Proteomes" id="UP000053274">
    <property type="component" value="Unassembled WGS sequence"/>
</dbReference>
<protein>
    <recommendedName>
        <fullName evidence="10">Sulfate exporter family transporter</fullName>
    </recommendedName>
</protein>
<keyword evidence="3" id="KW-1003">Cell membrane</keyword>
<dbReference type="EMBL" id="LIAM01000050">
    <property type="protein sequence ID" value="KRO35845.1"/>
    <property type="molecule type" value="Genomic_DNA"/>
</dbReference>
<accession>A0A0R2PD23</accession>
<evidence type="ECO:0000256" key="4">
    <source>
        <dbReference type="ARBA" id="ARBA00022692"/>
    </source>
</evidence>
<evidence type="ECO:0000256" key="5">
    <source>
        <dbReference type="ARBA" id="ARBA00022989"/>
    </source>
</evidence>
<keyword evidence="5 7" id="KW-1133">Transmembrane helix</keyword>
<feature type="transmembrane region" description="Helical" evidence="7">
    <location>
        <begin position="277"/>
        <end position="296"/>
    </location>
</feature>
<evidence type="ECO:0000256" key="6">
    <source>
        <dbReference type="ARBA" id="ARBA00023136"/>
    </source>
</evidence>
<evidence type="ECO:0000256" key="1">
    <source>
        <dbReference type="ARBA" id="ARBA00004651"/>
    </source>
</evidence>
<evidence type="ECO:0000256" key="3">
    <source>
        <dbReference type="ARBA" id="ARBA00022475"/>
    </source>
</evidence>
<comment type="subcellular location">
    <subcellularLocation>
        <location evidence="1">Cell membrane</location>
        <topology evidence="1">Multi-pass membrane protein</topology>
    </subcellularLocation>
</comment>
<dbReference type="GO" id="GO:0005886">
    <property type="term" value="C:plasma membrane"/>
    <property type="evidence" value="ECO:0007669"/>
    <property type="project" value="UniProtKB-SubCell"/>
</dbReference>
<comment type="caution">
    <text evidence="8">The sequence shown here is derived from an EMBL/GenBank/DDBJ whole genome shotgun (WGS) entry which is preliminary data.</text>
</comment>
<evidence type="ECO:0000256" key="2">
    <source>
        <dbReference type="ARBA" id="ARBA00007977"/>
    </source>
</evidence>
<dbReference type="PANTHER" id="PTHR30106:SF2">
    <property type="entry name" value="UPF0324 INNER MEMBRANE PROTEIN YEIH"/>
    <property type="match status" value="1"/>
</dbReference>
<feature type="transmembrane region" description="Helical" evidence="7">
    <location>
        <begin position="205"/>
        <end position="226"/>
    </location>
</feature>
<name>A0A0R2PD23_9ACTN</name>
<dbReference type="InterPro" id="IPR018383">
    <property type="entry name" value="UPF0324_pro"/>
</dbReference>
<feature type="transmembrane region" description="Helical" evidence="7">
    <location>
        <begin position="6"/>
        <end position="22"/>
    </location>
</feature>
<feature type="transmembrane region" description="Helical" evidence="7">
    <location>
        <begin position="146"/>
        <end position="166"/>
    </location>
</feature>
<feature type="transmembrane region" description="Helical" evidence="7">
    <location>
        <begin position="247"/>
        <end position="265"/>
    </location>
</feature>
<sequence>MVKTYAPGFSLIGVLVAIAFQINQMQSAISPLALCVAFGFLVANFAQWPAFAAPATKVSSKTIMRIGVALLGAQVSVVSLKEIGFKGVITVVIVVTFTIFGILGLSKLFKMSGELGLLIGVGFGVCGATAVAAIKPQTRATEEETSYAIGLISLCGTLSIFMLPLIGHALNLDTREFGAWAGAAVHDVGQVVATASVWGDDADRYAIVVKLARVCLLAPIVLILSLRHRRWLALQGKEAVESAKVPLIPFFVLGFIAVATLNNVVDINDGLHDKIVLLSKLMLGAGLVALGSGVRWRAIRAIGPRPMAMGMLAWVIVAGVALAAVKVTGL</sequence>
<dbReference type="AlphaFoldDB" id="A0A0R2PD23"/>
<feature type="transmembrane region" description="Helical" evidence="7">
    <location>
        <begin position="308"/>
        <end position="327"/>
    </location>
</feature>
<feature type="transmembrane region" description="Helical" evidence="7">
    <location>
        <begin position="62"/>
        <end position="80"/>
    </location>
</feature>